<gene>
    <name evidence="3" type="ORF">ERS007657_01282</name>
    <name evidence="4" type="ORF">ERS007661_01114</name>
    <name evidence="5" type="ORF">ERS007679_02513</name>
    <name evidence="2" type="ORF">ERS007681_02208</name>
</gene>
<reference evidence="6 7" key="1">
    <citation type="submission" date="2015-03" db="EMBL/GenBank/DDBJ databases">
        <authorList>
            <consortium name="Pathogen Informatics"/>
        </authorList>
    </citation>
    <scope>NUCLEOTIDE SEQUENCE [LARGE SCALE GENOMIC DNA]</scope>
    <source>
        <strain evidence="3 8">C09601061</strain>
        <strain evidence="4 6">D00501624</strain>
        <strain evidence="5 7">G09801536</strain>
        <strain evidence="2 9">G09901357</strain>
    </source>
</reference>
<evidence type="ECO:0000313" key="2">
    <source>
        <dbReference type="EMBL" id="CFE39820.1"/>
    </source>
</evidence>
<dbReference type="Proteomes" id="UP000046680">
    <property type="component" value="Unassembled WGS sequence"/>
</dbReference>
<evidence type="ECO:0000313" key="8">
    <source>
        <dbReference type="Proteomes" id="UP000046680"/>
    </source>
</evidence>
<organism evidence="5 7">
    <name type="scientific">Mycobacterium tuberculosis</name>
    <dbReference type="NCBI Taxonomy" id="1773"/>
    <lineage>
        <taxon>Bacteria</taxon>
        <taxon>Bacillati</taxon>
        <taxon>Actinomycetota</taxon>
        <taxon>Actinomycetes</taxon>
        <taxon>Mycobacteriales</taxon>
        <taxon>Mycobacteriaceae</taxon>
        <taxon>Mycobacterium</taxon>
        <taxon>Mycobacterium tuberculosis complex</taxon>
    </lineage>
</organism>
<dbReference type="EMBL" id="CSAD01000354">
    <property type="protein sequence ID" value="COV81816.1"/>
    <property type="molecule type" value="Genomic_DNA"/>
</dbReference>
<name>A0A655IBY4_MYCTX</name>
<evidence type="ECO:0000313" key="9">
    <source>
        <dbReference type="Proteomes" id="UP000048289"/>
    </source>
</evidence>
<feature type="region of interest" description="Disordered" evidence="1">
    <location>
        <begin position="110"/>
        <end position="169"/>
    </location>
</feature>
<sequence>MPGVNSSANCLAASCAATIRLGSTSVARIDCDTSITNITTARLRGIRTSCVGPAIAMVNSSSDNTSRIAGTCRQRDGRLGATLSSNSMLANRSIRRWRASCIRMYSATSPATTNRNRKNHECAKPDSVIGPSNGNVITDPSLVSRQCPTPARGDESYDIGKPVAVGAKR</sequence>
<dbReference type="EMBL" id="CGCX01000376">
    <property type="protein sequence ID" value="CFR74487.1"/>
    <property type="molecule type" value="Genomic_DNA"/>
</dbReference>
<accession>A0A655IBY4</accession>
<dbReference type="EMBL" id="CFOE01000274">
    <property type="protein sequence ID" value="CFE39820.1"/>
    <property type="molecule type" value="Genomic_DNA"/>
</dbReference>
<evidence type="ECO:0000256" key="1">
    <source>
        <dbReference type="SAM" id="MobiDB-lite"/>
    </source>
</evidence>
<evidence type="ECO:0000313" key="4">
    <source>
        <dbReference type="EMBL" id="CNU74386.1"/>
    </source>
</evidence>
<feature type="compositionally biased region" description="Polar residues" evidence="1">
    <location>
        <begin position="130"/>
        <end position="147"/>
    </location>
</feature>
<evidence type="ECO:0000313" key="3">
    <source>
        <dbReference type="EMBL" id="CFR74487.1"/>
    </source>
</evidence>
<dbReference type="EMBL" id="CQQC01000276">
    <property type="protein sequence ID" value="CNU74386.1"/>
    <property type="molecule type" value="Genomic_DNA"/>
</dbReference>
<evidence type="ECO:0000313" key="5">
    <source>
        <dbReference type="EMBL" id="COV81816.1"/>
    </source>
</evidence>
<dbReference type="Proteomes" id="UP000039217">
    <property type="component" value="Unassembled WGS sequence"/>
</dbReference>
<dbReference type="AlphaFoldDB" id="A0A655IBY4"/>
<evidence type="ECO:0000313" key="6">
    <source>
        <dbReference type="Proteomes" id="UP000039217"/>
    </source>
</evidence>
<protein>
    <submittedName>
        <fullName evidence="5">Uncharacterized protein</fullName>
    </submittedName>
</protein>
<proteinExistence type="predicted"/>
<evidence type="ECO:0000313" key="7">
    <source>
        <dbReference type="Proteomes" id="UP000045842"/>
    </source>
</evidence>
<dbReference type="Proteomes" id="UP000045842">
    <property type="component" value="Unassembled WGS sequence"/>
</dbReference>
<dbReference type="Proteomes" id="UP000048289">
    <property type="component" value="Unassembled WGS sequence"/>
</dbReference>